<dbReference type="InterPro" id="IPR024775">
    <property type="entry name" value="DinB-like"/>
</dbReference>
<proteinExistence type="predicted"/>
<dbReference type="Proteomes" id="UP000579605">
    <property type="component" value="Unassembled WGS sequence"/>
</dbReference>
<protein>
    <recommendedName>
        <fullName evidence="1">DinB-like domain-containing protein</fullName>
    </recommendedName>
</protein>
<gene>
    <name evidence="2" type="ORF">F4554_005493</name>
</gene>
<sequence>MATNRGVAWPNTLLDQLDFFWARQARPRLEGLSDEEYFWEPVHDCWSLRPGPTATGRLGGLTMDLERDSESVPDPVTTIAWRLAHVTVHILKARTYSVFDDPDSDPGGHSFAGTAAVALGQLDDAYLRWKAGFAGLTDGRLAEPIGPEERYFEGQPMATLILHVNREVLSHIAEIALLRDLYARHASA</sequence>
<comment type="caution">
    <text evidence="2">The sequence shown here is derived from an EMBL/GenBank/DDBJ whole genome shotgun (WGS) entry which is preliminary data.</text>
</comment>
<keyword evidence="3" id="KW-1185">Reference proteome</keyword>
<accession>A0A852ZL61</accession>
<dbReference type="Pfam" id="PF12867">
    <property type="entry name" value="DinB_2"/>
    <property type="match status" value="1"/>
</dbReference>
<dbReference type="AlphaFoldDB" id="A0A852ZL61"/>
<dbReference type="RefSeq" id="WP_179790256.1">
    <property type="nucleotide sequence ID" value="NZ_BAAARR010000041.1"/>
</dbReference>
<evidence type="ECO:0000313" key="2">
    <source>
        <dbReference type="EMBL" id="NYH92855.1"/>
    </source>
</evidence>
<dbReference type="SUPFAM" id="SSF109854">
    <property type="entry name" value="DinB/YfiT-like putative metalloenzymes"/>
    <property type="match status" value="1"/>
</dbReference>
<dbReference type="EMBL" id="JACBZH010000001">
    <property type="protein sequence ID" value="NYH92855.1"/>
    <property type="molecule type" value="Genomic_DNA"/>
</dbReference>
<organism evidence="2 3">
    <name type="scientific">Actinopolymorpha rutila</name>
    <dbReference type="NCBI Taxonomy" id="446787"/>
    <lineage>
        <taxon>Bacteria</taxon>
        <taxon>Bacillati</taxon>
        <taxon>Actinomycetota</taxon>
        <taxon>Actinomycetes</taxon>
        <taxon>Propionibacteriales</taxon>
        <taxon>Actinopolymorphaceae</taxon>
        <taxon>Actinopolymorpha</taxon>
    </lineage>
</organism>
<name>A0A852ZL61_9ACTN</name>
<dbReference type="InterPro" id="IPR034660">
    <property type="entry name" value="DinB/YfiT-like"/>
</dbReference>
<evidence type="ECO:0000313" key="3">
    <source>
        <dbReference type="Proteomes" id="UP000579605"/>
    </source>
</evidence>
<feature type="domain" description="DinB-like" evidence="1">
    <location>
        <begin position="23"/>
        <end position="175"/>
    </location>
</feature>
<evidence type="ECO:0000259" key="1">
    <source>
        <dbReference type="Pfam" id="PF12867"/>
    </source>
</evidence>
<reference evidence="2 3" key="1">
    <citation type="submission" date="2020-07" db="EMBL/GenBank/DDBJ databases">
        <title>Sequencing the genomes of 1000 actinobacteria strains.</title>
        <authorList>
            <person name="Klenk H.-P."/>
        </authorList>
    </citation>
    <scope>NUCLEOTIDE SEQUENCE [LARGE SCALE GENOMIC DNA]</scope>
    <source>
        <strain evidence="2 3">DSM 18448</strain>
    </source>
</reference>